<protein>
    <submittedName>
        <fullName evidence="1">Response regulator receiver protein</fullName>
    </submittedName>
</protein>
<comment type="caution">
    <text evidence="1">The sequence shown here is derived from an EMBL/GenBank/DDBJ whole genome shotgun (WGS) entry which is preliminary data.</text>
</comment>
<dbReference type="RefSeq" id="WP_274958566.1">
    <property type="nucleotide sequence ID" value="NZ_DYWQ01000025.1"/>
</dbReference>
<dbReference type="AlphaFoldDB" id="A0A921GE17"/>
<proteinExistence type="predicted"/>
<evidence type="ECO:0000313" key="2">
    <source>
        <dbReference type="Proteomes" id="UP000697330"/>
    </source>
</evidence>
<gene>
    <name evidence="1" type="ORF">K8U72_01890</name>
</gene>
<dbReference type="EMBL" id="DYWQ01000025">
    <property type="protein sequence ID" value="HJF44525.1"/>
    <property type="molecule type" value="Genomic_DNA"/>
</dbReference>
<dbReference type="Gene3D" id="1.25.40.10">
    <property type="entry name" value="Tetratricopeptide repeat domain"/>
    <property type="match status" value="1"/>
</dbReference>
<evidence type="ECO:0000313" key="1">
    <source>
        <dbReference type="EMBL" id="HJF44525.1"/>
    </source>
</evidence>
<dbReference type="Proteomes" id="UP000697330">
    <property type="component" value="Unassembled WGS sequence"/>
</dbReference>
<name>A0A921GE17_9ACTN</name>
<dbReference type="InterPro" id="IPR011990">
    <property type="entry name" value="TPR-like_helical_dom_sf"/>
</dbReference>
<accession>A0A921GE17</accession>
<sequence>MAHDPRREDYQRLSLRFAEELDKGDPADAARAFASFGRRFAQDRDGLPQTDADRAFHLVAMASDVVDRRLPFASDEQAPDLIKRGKELLEEALRLDPACHDATRMLSSSRTASIDERYRFLSDHADEVRASCEQARDQALGELSDERAALAADIAMRPYWRWLASLAEEALICGRNRVAIDISERLLASDPRDTSDVRFTLAYALAKLEDLQGWLALTKRYAALASGRPADDAWTLLAGASLAFHNGNPMVARTGIEKLLRKYPSGAAALIRQIELPDGEFARLRVTPYSEDELILAVSEGIVLLQEGADRSGRGTFGAWVAREAARIDPKAAREAMAAREGGQQS</sequence>
<reference evidence="1" key="2">
    <citation type="submission" date="2021-09" db="EMBL/GenBank/DDBJ databases">
        <authorList>
            <person name="Gilroy R."/>
        </authorList>
    </citation>
    <scope>NUCLEOTIDE SEQUENCE</scope>
    <source>
        <strain evidence="1">CHK124-7917</strain>
    </source>
</reference>
<organism evidence="1 2">
    <name type="scientific">Thermophilibacter provencensis</name>
    <dbReference type="NCBI Taxonomy" id="1852386"/>
    <lineage>
        <taxon>Bacteria</taxon>
        <taxon>Bacillati</taxon>
        <taxon>Actinomycetota</taxon>
        <taxon>Coriobacteriia</taxon>
        <taxon>Coriobacteriales</taxon>
        <taxon>Atopobiaceae</taxon>
        <taxon>Thermophilibacter</taxon>
    </lineage>
</organism>
<reference evidence="1" key="1">
    <citation type="journal article" date="2021" name="PeerJ">
        <title>Extensive microbial diversity within the chicken gut microbiome revealed by metagenomics and culture.</title>
        <authorList>
            <person name="Gilroy R."/>
            <person name="Ravi A."/>
            <person name="Getino M."/>
            <person name="Pursley I."/>
            <person name="Horton D.L."/>
            <person name="Alikhan N.F."/>
            <person name="Baker D."/>
            <person name="Gharbi K."/>
            <person name="Hall N."/>
            <person name="Watson M."/>
            <person name="Adriaenssens E.M."/>
            <person name="Foster-Nyarko E."/>
            <person name="Jarju S."/>
            <person name="Secka A."/>
            <person name="Antonio M."/>
            <person name="Oren A."/>
            <person name="Chaudhuri R.R."/>
            <person name="La Ragione R."/>
            <person name="Hildebrand F."/>
            <person name="Pallen M.J."/>
        </authorList>
    </citation>
    <scope>NUCLEOTIDE SEQUENCE</scope>
    <source>
        <strain evidence="1">CHK124-7917</strain>
    </source>
</reference>